<gene>
    <name evidence="1" type="ORF">SCLCIDRAFT_1221782</name>
</gene>
<reference evidence="1 2" key="1">
    <citation type="submission" date="2014-04" db="EMBL/GenBank/DDBJ databases">
        <authorList>
            <consortium name="DOE Joint Genome Institute"/>
            <person name="Kuo A."/>
            <person name="Kohler A."/>
            <person name="Nagy L.G."/>
            <person name="Floudas D."/>
            <person name="Copeland A."/>
            <person name="Barry K.W."/>
            <person name="Cichocki N."/>
            <person name="Veneault-Fourrey C."/>
            <person name="LaButti K."/>
            <person name="Lindquist E.A."/>
            <person name="Lipzen A."/>
            <person name="Lundell T."/>
            <person name="Morin E."/>
            <person name="Murat C."/>
            <person name="Sun H."/>
            <person name="Tunlid A."/>
            <person name="Henrissat B."/>
            <person name="Grigoriev I.V."/>
            <person name="Hibbett D.S."/>
            <person name="Martin F."/>
            <person name="Nordberg H.P."/>
            <person name="Cantor M.N."/>
            <person name="Hua S.X."/>
        </authorList>
    </citation>
    <scope>NUCLEOTIDE SEQUENCE [LARGE SCALE GENOMIC DNA]</scope>
    <source>
        <strain evidence="1 2">Foug A</strain>
    </source>
</reference>
<dbReference type="AlphaFoldDB" id="A0A0C3DEF5"/>
<proteinExistence type="predicted"/>
<sequence>MLTTKSVIKTLQSTGKWLAHPYQDECYRGKGHRARRDKHPKESKLNVEPSYWLTLHVYQLEERRQY</sequence>
<name>A0A0C3DEF5_9AGAM</name>
<evidence type="ECO:0000313" key="2">
    <source>
        <dbReference type="Proteomes" id="UP000053989"/>
    </source>
</evidence>
<reference evidence="2" key="2">
    <citation type="submission" date="2015-01" db="EMBL/GenBank/DDBJ databases">
        <title>Evolutionary Origins and Diversification of the Mycorrhizal Mutualists.</title>
        <authorList>
            <consortium name="DOE Joint Genome Institute"/>
            <consortium name="Mycorrhizal Genomics Consortium"/>
            <person name="Kohler A."/>
            <person name="Kuo A."/>
            <person name="Nagy L.G."/>
            <person name="Floudas D."/>
            <person name="Copeland A."/>
            <person name="Barry K.W."/>
            <person name="Cichocki N."/>
            <person name="Veneault-Fourrey C."/>
            <person name="LaButti K."/>
            <person name="Lindquist E.A."/>
            <person name="Lipzen A."/>
            <person name="Lundell T."/>
            <person name="Morin E."/>
            <person name="Murat C."/>
            <person name="Riley R."/>
            <person name="Ohm R."/>
            <person name="Sun H."/>
            <person name="Tunlid A."/>
            <person name="Henrissat B."/>
            <person name="Grigoriev I.V."/>
            <person name="Hibbett D.S."/>
            <person name="Martin F."/>
        </authorList>
    </citation>
    <scope>NUCLEOTIDE SEQUENCE [LARGE SCALE GENOMIC DNA]</scope>
    <source>
        <strain evidence="2">Foug A</strain>
    </source>
</reference>
<keyword evidence="2" id="KW-1185">Reference proteome</keyword>
<dbReference type="InParanoid" id="A0A0C3DEF5"/>
<dbReference type="Proteomes" id="UP000053989">
    <property type="component" value="Unassembled WGS sequence"/>
</dbReference>
<organism evidence="1 2">
    <name type="scientific">Scleroderma citrinum Foug A</name>
    <dbReference type="NCBI Taxonomy" id="1036808"/>
    <lineage>
        <taxon>Eukaryota</taxon>
        <taxon>Fungi</taxon>
        <taxon>Dikarya</taxon>
        <taxon>Basidiomycota</taxon>
        <taxon>Agaricomycotina</taxon>
        <taxon>Agaricomycetes</taxon>
        <taxon>Agaricomycetidae</taxon>
        <taxon>Boletales</taxon>
        <taxon>Sclerodermatineae</taxon>
        <taxon>Sclerodermataceae</taxon>
        <taxon>Scleroderma</taxon>
    </lineage>
</organism>
<dbReference type="HOGENOM" id="CLU_2832657_0_0_1"/>
<protein>
    <submittedName>
        <fullName evidence="1">Uncharacterized protein</fullName>
    </submittedName>
</protein>
<dbReference type="EMBL" id="KN822148">
    <property type="protein sequence ID" value="KIM54759.1"/>
    <property type="molecule type" value="Genomic_DNA"/>
</dbReference>
<evidence type="ECO:0000313" key="1">
    <source>
        <dbReference type="EMBL" id="KIM54759.1"/>
    </source>
</evidence>
<accession>A0A0C3DEF5</accession>